<dbReference type="EMBL" id="MLJW01003281">
    <property type="protein sequence ID" value="OIQ72414.1"/>
    <property type="molecule type" value="Genomic_DNA"/>
</dbReference>
<proteinExistence type="predicted"/>
<comment type="caution">
    <text evidence="1">The sequence shown here is derived from an EMBL/GenBank/DDBJ whole genome shotgun (WGS) entry which is preliminary data.</text>
</comment>
<evidence type="ECO:0000313" key="1">
    <source>
        <dbReference type="EMBL" id="OIQ72414.1"/>
    </source>
</evidence>
<protein>
    <submittedName>
        <fullName evidence="1">Uncharacterized protein</fullName>
    </submittedName>
</protein>
<accession>A0A1J5PLJ9</accession>
<organism evidence="1">
    <name type="scientific">mine drainage metagenome</name>
    <dbReference type="NCBI Taxonomy" id="410659"/>
    <lineage>
        <taxon>unclassified sequences</taxon>
        <taxon>metagenomes</taxon>
        <taxon>ecological metagenomes</taxon>
    </lineage>
</organism>
<name>A0A1J5PLJ9_9ZZZZ</name>
<reference evidence="1" key="1">
    <citation type="submission" date="2016-10" db="EMBL/GenBank/DDBJ databases">
        <title>Sequence of Gallionella enrichment culture.</title>
        <authorList>
            <person name="Poehlein A."/>
            <person name="Muehling M."/>
            <person name="Daniel R."/>
        </authorList>
    </citation>
    <scope>NUCLEOTIDE SEQUENCE</scope>
</reference>
<gene>
    <name evidence="1" type="ORF">GALL_459620</name>
</gene>
<dbReference type="AlphaFoldDB" id="A0A1J5PLJ9"/>
<sequence>MHPHHARAETGRAHGIAHHHGVILLPHPRFARVVRAGDQRLQRIQRVDMRHRGQRGGGRGFNPGAVIFRRGARQRLQRQVGLDLIAVHDEEAVFGDGFTDDGEVEIPFVKHRLGLGLFRGDGGGVQVGQLCLARRNVKREFVIETQRFLIKHIQRFYVDQQLMLVQVKIVGDLVDLALHGLEFLDKLGEGCRRAGQFIPPAPLAAHVEFRDGKALDRGDDGAERVACGPDVLALHIGQHRGGNRSQLGLCR</sequence>